<feature type="compositionally biased region" description="Basic residues" evidence="1">
    <location>
        <begin position="72"/>
        <end position="82"/>
    </location>
</feature>
<proteinExistence type="predicted"/>
<feature type="region of interest" description="Disordered" evidence="1">
    <location>
        <begin position="595"/>
        <end position="665"/>
    </location>
</feature>
<keyword evidence="4" id="KW-1185">Reference proteome</keyword>
<evidence type="ECO:0000313" key="3">
    <source>
        <dbReference type="EMBL" id="SAL97916.1"/>
    </source>
</evidence>
<feature type="region of interest" description="Disordered" evidence="1">
    <location>
        <begin position="66"/>
        <end position="90"/>
    </location>
</feature>
<dbReference type="Gene3D" id="3.60.21.70">
    <property type="entry name" value="PhoD-like phosphatase"/>
    <property type="match status" value="1"/>
</dbReference>
<name>A0A168M416_ABSGL</name>
<gene>
    <name evidence="3" type="primary">ABSGL_03443.1 scaffold 4609</name>
</gene>
<accession>A0A168M416</accession>
<dbReference type="PANTHER" id="PTHR46689">
    <property type="entry name" value="MEMBRANE PROTEIN, PUTATIVE-RELATED"/>
    <property type="match status" value="1"/>
</dbReference>
<evidence type="ECO:0000313" key="4">
    <source>
        <dbReference type="Proteomes" id="UP000078561"/>
    </source>
</evidence>
<dbReference type="CDD" id="cd07389">
    <property type="entry name" value="MPP_PhoD"/>
    <property type="match status" value="1"/>
</dbReference>
<dbReference type="Pfam" id="PF19050">
    <property type="entry name" value="PhoD_2"/>
    <property type="match status" value="2"/>
</dbReference>
<organism evidence="3">
    <name type="scientific">Absidia glauca</name>
    <name type="common">Pin mould</name>
    <dbReference type="NCBI Taxonomy" id="4829"/>
    <lineage>
        <taxon>Eukaryota</taxon>
        <taxon>Fungi</taxon>
        <taxon>Fungi incertae sedis</taxon>
        <taxon>Mucoromycota</taxon>
        <taxon>Mucoromycotina</taxon>
        <taxon>Mucoromycetes</taxon>
        <taxon>Mucorales</taxon>
        <taxon>Cunninghamellaceae</taxon>
        <taxon>Absidia</taxon>
    </lineage>
</organism>
<evidence type="ECO:0000256" key="1">
    <source>
        <dbReference type="SAM" id="MobiDB-lite"/>
    </source>
</evidence>
<dbReference type="EMBL" id="LT552047">
    <property type="protein sequence ID" value="SAL97916.1"/>
    <property type="molecule type" value="Genomic_DNA"/>
</dbReference>
<dbReference type="PANTHER" id="PTHR46689:SF1">
    <property type="entry name" value="PHOD-LIKE PHOSPHATASE DOMAIN-CONTAINING PROTEIN"/>
    <property type="match status" value="1"/>
</dbReference>
<dbReference type="STRING" id="4829.A0A168M416"/>
<dbReference type="InterPro" id="IPR043904">
    <property type="entry name" value="PhoD_2-like"/>
</dbReference>
<dbReference type="GO" id="GO:0016020">
    <property type="term" value="C:membrane"/>
    <property type="evidence" value="ECO:0007669"/>
    <property type="project" value="TreeGrafter"/>
</dbReference>
<dbReference type="InterPro" id="IPR018946">
    <property type="entry name" value="PhoD-like_MPP"/>
</dbReference>
<evidence type="ECO:0000259" key="2">
    <source>
        <dbReference type="Pfam" id="PF19050"/>
    </source>
</evidence>
<dbReference type="AlphaFoldDB" id="A0A168M416"/>
<dbReference type="InParanoid" id="A0A168M416"/>
<protein>
    <recommendedName>
        <fullName evidence="2">PhoD-like phosphatase domain-containing protein</fullName>
    </recommendedName>
</protein>
<dbReference type="OrthoDB" id="9999821at2759"/>
<feature type="domain" description="PhoD-like phosphatase" evidence="2">
    <location>
        <begin position="135"/>
        <end position="388"/>
    </location>
</feature>
<reference evidence="3" key="1">
    <citation type="submission" date="2016-04" db="EMBL/GenBank/DDBJ databases">
        <authorList>
            <person name="Evans L.H."/>
            <person name="Alamgir A."/>
            <person name="Owens N."/>
            <person name="Weber N.D."/>
            <person name="Virtaneva K."/>
            <person name="Barbian K."/>
            <person name="Babar A."/>
            <person name="Rosenke K."/>
        </authorList>
    </citation>
    <scope>NUCLEOTIDE SEQUENCE [LARGE SCALE GENOMIC DNA]</scope>
    <source>
        <strain evidence="3">CBS 101.48</strain>
    </source>
</reference>
<dbReference type="InterPro" id="IPR038607">
    <property type="entry name" value="PhoD-like_sf"/>
</dbReference>
<feature type="domain" description="PhoD-like phosphatase" evidence="2">
    <location>
        <begin position="397"/>
        <end position="555"/>
    </location>
</feature>
<sequence>MDSSRHPHLESMHSAMHNLTLHPSGKVVAGPLLRYIGTDYQKHTYLASCLMVSTHRHAPSLDITLRPTSSSSHHHHHHHHDHHSTYRPTGEPLDTFGQEYTFWRYEIELPLLPSPQIATYHCPVGTFSFHLPSLHQSMRFMFYSCNGFSDIPQEMKDKFGEKEAPLWQDMLDRHEVMPFHVLLGGGDQLYQDRLLKEDFMKPWRDEKDPKKRVAMTLTQAMRDGFEHFYFWNYVINFGFKDNPVVAKAFATIPSVNMWDDHDIIDGYGSYPADMQNADCFQVLFANATRFYYLFQHHTTPERAPQHGMIRGTVPACHHIITTLGRDIALLSLDARGERTKHDVCQPYSYDVLFDALYRDIPDTVKHLLVLTGVPLIYPRLTLFEKAMDGAAGFNLATIAGKTGALGDVINGQLNKWNGDPELLDDMNDHWTAGNHEVERKRFIERLQQYARERSVRVSFLGGDVHCCGAGRLYSKDMKEKEEGDPHLMVQIVSSAIVNIPPPQALLTILNQNSSYETFAPNTEEKMYNLFKRSPNGNTRQNKKLMGCRNYCAGSVDDTTGHIDFWIQAEKEVGVKGTMGYLLQVPRLLFGPSAHRHLQPAPSTTWMAAPPLPDRPPVFTQQSQPPHQQPPELTPQQQQNRPVPPPPLPSRNPGGFVRPPPPPPPQ</sequence>
<dbReference type="Proteomes" id="UP000078561">
    <property type="component" value="Unassembled WGS sequence"/>
</dbReference>